<protein>
    <submittedName>
        <fullName evidence="1">Uncharacterized protein</fullName>
    </submittedName>
</protein>
<sequence>MYLYLHIDTSKYVSIYQKNDTLFILLCQDI</sequence>
<proteinExistence type="predicted"/>
<organism evidence="1">
    <name type="scientific">viral metagenome</name>
    <dbReference type="NCBI Taxonomy" id="1070528"/>
    <lineage>
        <taxon>unclassified sequences</taxon>
        <taxon>metagenomes</taxon>
        <taxon>organismal metagenomes</taxon>
    </lineage>
</organism>
<evidence type="ECO:0000313" key="1">
    <source>
        <dbReference type="EMBL" id="QHU00743.1"/>
    </source>
</evidence>
<dbReference type="AlphaFoldDB" id="A0A6C0J619"/>
<reference evidence="1" key="1">
    <citation type="journal article" date="2020" name="Nature">
        <title>Giant virus diversity and host interactions through global metagenomics.</title>
        <authorList>
            <person name="Schulz F."/>
            <person name="Roux S."/>
            <person name="Paez-Espino D."/>
            <person name="Jungbluth S."/>
            <person name="Walsh D.A."/>
            <person name="Denef V.J."/>
            <person name="McMahon K.D."/>
            <person name="Konstantinidis K.T."/>
            <person name="Eloe-Fadrosh E.A."/>
            <person name="Kyrpides N.C."/>
            <person name="Woyke T."/>
        </authorList>
    </citation>
    <scope>NUCLEOTIDE SEQUENCE</scope>
    <source>
        <strain evidence="1">GVMAG-M-3300025860-20</strain>
    </source>
</reference>
<name>A0A6C0J619_9ZZZZ</name>
<accession>A0A6C0J619</accession>
<dbReference type="EMBL" id="MN740329">
    <property type="protein sequence ID" value="QHU00743.1"/>
    <property type="molecule type" value="Genomic_DNA"/>
</dbReference>